<organism evidence="1">
    <name type="scientific">Solanum chacoense</name>
    <name type="common">Chaco potato</name>
    <dbReference type="NCBI Taxonomy" id="4108"/>
    <lineage>
        <taxon>Eukaryota</taxon>
        <taxon>Viridiplantae</taxon>
        <taxon>Streptophyta</taxon>
        <taxon>Embryophyta</taxon>
        <taxon>Tracheophyta</taxon>
        <taxon>Spermatophyta</taxon>
        <taxon>Magnoliopsida</taxon>
        <taxon>eudicotyledons</taxon>
        <taxon>Gunneridae</taxon>
        <taxon>Pentapetalae</taxon>
        <taxon>asterids</taxon>
        <taxon>lamiids</taxon>
        <taxon>Solanales</taxon>
        <taxon>Solanaceae</taxon>
        <taxon>Solanoideae</taxon>
        <taxon>Solaneae</taxon>
        <taxon>Solanum</taxon>
    </lineage>
</organism>
<dbReference type="AlphaFoldDB" id="A0A0V0HQ57"/>
<evidence type="ECO:0000313" key="1">
    <source>
        <dbReference type="EMBL" id="JAP22248.1"/>
    </source>
</evidence>
<proteinExistence type="predicted"/>
<reference evidence="1" key="1">
    <citation type="submission" date="2015-12" db="EMBL/GenBank/DDBJ databases">
        <title>Gene expression during late stages of embryo sac development: a critical building block for successful pollen-pistil interactions.</title>
        <authorList>
            <person name="Liu Y."/>
            <person name="Joly V."/>
            <person name="Sabar M."/>
            <person name="Matton D.P."/>
        </authorList>
    </citation>
    <scope>NUCLEOTIDE SEQUENCE</scope>
</reference>
<dbReference type="EMBL" id="GEDG01016778">
    <property type="protein sequence ID" value="JAP22248.1"/>
    <property type="molecule type" value="Transcribed_RNA"/>
</dbReference>
<accession>A0A0V0HQ57</accession>
<protein>
    <submittedName>
        <fullName evidence="1">Putative ovule protein</fullName>
    </submittedName>
</protein>
<sequence length="105" mass="11802">MRVSRVQNSHGQWLENEDDIANEAVNHFQSQFHQDRDEKNITLLEHIPELITEEENAELGVVPDEDEVKNAVYKLNGDSSSGPDGLTGIRIKLVRVLDLGNELPA</sequence>
<name>A0A0V0HQ57_SOLCH</name>